<sequence length="265" mass="29369">MNTELNNKTVINSNSKNNLQKEISEILNQFESGERKAVHKDHKSAKNSWFVDKKAMLELNKLFKLEKSMFEIQNVIKWSDKIPFLTETMNNETLLNKTYRLVAGCWIRRGVNISDDVVVMSNSFINIGAQIGQKTMIDSGVTVGSCAYIGSKCHISSNTVIAGVLEPSNSNPVIIDDNVFVGAQCLISEGAKVPYGCIIASGVKITNSTKLLNREGEILDKIPELSLIVPGFYKSGQVYISCNIVAKTFDSVQDKSKINDILRNE</sequence>
<keyword evidence="3" id="KW-1185">Reference proteome</keyword>
<evidence type="ECO:0000256" key="1">
    <source>
        <dbReference type="ARBA" id="ARBA00007274"/>
    </source>
</evidence>
<organism evidence="2 3">
    <name type="scientific">Candidatus Nesciobacter abundans</name>
    <dbReference type="NCBI Taxonomy" id="2601668"/>
    <lineage>
        <taxon>Bacteria</taxon>
        <taxon>Pseudomonadati</taxon>
        <taxon>Pseudomonadota</taxon>
        <taxon>Alphaproteobacteria</taxon>
        <taxon>Holosporales</taxon>
        <taxon>Holosporaceae</taxon>
        <taxon>Candidatus Nesciobacter</taxon>
    </lineage>
</organism>
<dbReference type="AlphaFoldDB" id="A0A5C0UGB1"/>
<accession>A0A5C0UGB1</accession>
<dbReference type="RefSeq" id="WP_148971972.1">
    <property type="nucleotide sequence ID" value="NZ_CP043314.1"/>
</dbReference>
<dbReference type="KEGG" id="nabu:FZC36_00100"/>
<dbReference type="Pfam" id="PF14602">
    <property type="entry name" value="Hexapep_2"/>
    <property type="match status" value="1"/>
</dbReference>
<dbReference type="Gene3D" id="2.160.10.10">
    <property type="entry name" value="Hexapeptide repeat proteins"/>
    <property type="match status" value="1"/>
</dbReference>
<name>A0A5C0UGB1_9PROT</name>
<gene>
    <name evidence="2" type="ORF">FZC36_00100</name>
</gene>
<dbReference type="EMBL" id="CP043314">
    <property type="protein sequence ID" value="QEK38849.1"/>
    <property type="molecule type" value="Genomic_DNA"/>
</dbReference>
<dbReference type="OrthoDB" id="9775362at2"/>
<dbReference type="PANTHER" id="PTHR43300:SF10">
    <property type="entry name" value="2,3,4,5-TETRAHYDROPYRIDINE-2,6-DICARBOXYLATE N-ACETYLTRANSFERASE"/>
    <property type="match status" value="1"/>
</dbReference>
<dbReference type="InterPro" id="IPR050179">
    <property type="entry name" value="Trans_hexapeptide_repeat"/>
</dbReference>
<evidence type="ECO:0000313" key="3">
    <source>
        <dbReference type="Proteomes" id="UP000324924"/>
    </source>
</evidence>
<reference evidence="2 3" key="1">
    <citation type="submission" date="2019-08" db="EMBL/GenBank/DDBJ databases">
        <title>Highly reduced genomes of protist endosymbionts show evolutionary convergence.</title>
        <authorList>
            <person name="George E."/>
            <person name="Husnik F."/>
            <person name="Tashyreva D."/>
            <person name="Prokopchuk G."/>
            <person name="Horak A."/>
            <person name="Kwong W.K."/>
            <person name="Lukes J."/>
            <person name="Keeling P.J."/>
        </authorList>
    </citation>
    <scope>NUCLEOTIDE SEQUENCE [LARGE SCALE GENOMIC DNA]</scope>
    <source>
        <strain evidence="2">1604HC</strain>
    </source>
</reference>
<dbReference type="Proteomes" id="UP000324924">
    <property type="component" value="Chromosome"/>
</dbReference>
<dbReference type="InterPro" id="IPR001451">
    <property type="entry name" value="Hexapep"/>
</dbReference>
<evidence type="ECO:0008006" key="4">
    <source>
        <dbReference type="Google" id="ProtNLM"/>
    </source>
</evidence>
<comment type="similarity">
    <text evidence="1">Belongs to the transferase hexapeptide repeat family.</text>
</comment>
<dbReference type="SUPFAM" id="SSF51161">
    <property type="entry name" value="Trimeric LpxA-like enzymes"/>
    <property type="match status" value="1"/>
</dbReference>
<proteinExistence type="inferred from homology"/>
<evidence type="ECO:0000313" key="2">
    <source>
        <dbReference type="EMBL" id="QEK38849.1"/>
    </source>
</evidence>
<dbReference type="Pfam" id="PF00132">
    <property type="entry name" value="Hexapep"/>
    <property type="match status" value="1"/>
</dbReference>
<protein>
    <recommendedName>
        <fullName evidence="4">2,3,4,5-tetrahydropyridine-2,6-dicarboxylate N-succinyltransferase</fullName>
    </recommendedName>
</protein>
<dbReference type="CDD" id="cd03350">
    <property type="entry name" value="LbH_THP_succinylT"/>
    <property type="match status" value="1"/>
</dbReference>
<dbReference type="PANTHER" id="PTHR43300">
    <property type="entry name" value="ACETYLTRANSFERASE"/>
    <property type="match status" value="1"/>
</dbReference>
<dbReference type="InterPro" id="IPR011004">
    <property type="entry name" value="Trimer_LpxA-like_sf"/>
</dbReference>